<name>A0AA87MSS9_9LEPT</name>
<comment type="caution">
    <text evidence="1">The sequence shown here is derived from an EMBL/GenBank/DDBJ whole genome shotgun (WGS) entry which is preliminary data.</text>
</comment>
<dbReference type="AlphaFoldDB" id="A0AA87MSS9"/>
<proteinExistence type="predicted"/>
<sequence length="68" mass="8284">MYFFEPKCKVNFQIPRLNLMIHFSFENLTHTRFSILSNFIRFSRSLPKADIPDYQKQLSLHTTKRSRF</sequence>
<evidence type="ECO:0000313" key="1">
    <source>
        <dbReference type="EMBL" id="EKS01141.1"/>
    </source>
</evidence>
<organism evidence="1 2">
    <name type="scientific">Leptospira mayottensis 200901122</name>
    <dbReference type="NCBI Taxonomy" id="1193010"/>
    <lineage>
        <taxon>Bacteria</taxon>
        <taxon>Pseudomonadati</taxon>
        <taxon>Spirochaetota</taxon>
        <taxon>Spirochaetia</taxon>
        <taxon>Leptospirales</taxon>
        <taxon>Leptospiraceae</taxon>
        <taxon>Leptospira</taxon>
    </lineage>
</organism>
<protein>
    <submittedName>
        <fullName evidence="1">Uncharacterized protein</fullName>
    </submittedName>
</protein>
<evidence type="ECO:0000313" key="2">
    <source>
        <dbReference type="Proteomes" id="UP000001343"/>
    </source>
</evidence>
<reference evidence="1 2" key="1">
    <citation type="journal article" date="2014" name="Int. J. Syst. Evol. Microbiol.">
        <title>Leptospira mayottensis sp. nov., a pathogenic species of the genus Leptospira isolated from humans.</title>
        <authorList>
            <person name="Bourhy P."/>
            <person name="Collet L."/>
            <person name="Brisse S."/>
            <person name="Picardeau M."/>
        </authorList>
    </citation>
    <scope>NUCLEOTIDE SEQUENCE [LARGE SCALE GENOMIC DNA]</scope>
    <source>
        <strain evidence="1 2">200901122</strain>
    </source>
</reference>
<gene>
    <name evidence="1" type="ORF">LEP1GSC125_1216</name>
</gene>
<accession>A0AA87MSS9</accession>
<dbReference type="EMBL" id="AKWM02000022">
    <property type="protein sequence ID" value="EKS01141.1"/>
    <property type="molecule type" value="Genomic_DNA"/>
</dbReference>
<dbReference type="Proteomes" id="UP000001343">
    <property type="component" value="Unassembled WGS sequence"/>
</dbReference>